<organism evidence="2 3">
    <name type="scientific">Cupriavidus gilardii</name>
    <dbReference type="NCBI Taxonomy" id="82541"/>
    <lineage>
        <taxon>Bacteria</taxon>
        <taxon>Pseudomonadati</taxon>
        <taxon>Pseudomonadota</taxon>
        <taxon>Betaproteobacteria</taxon>
        <taxon>Burkholderiales</taxon>
        <taxon>Burkholderiaceae</taxon>
        <taxon>Cupriavidus</taxon>
    </lineage>
</organism>
<evidence type="ECO:0000313" key="2">
    <source>
        <dbReference type="EMBL" id="USE78936.1"/>
    </source>
</evidence>
<dbReference type="CDD" id="cd00093">
    <property type="entry name" value="HTH_XRE"/>
    <property type="match status" value="1"/>
</dbReference>
<dbReference type="EMBL" id="CP098736">
    <property type="protein sequence ID" value="USE78936.1"/>
    <property type="molecule type" value="Genomic_DNA"/>
</dbReference>
<evidence type="ECO:0000259" key="1">
    <source>
        <dbReference type="Pfam" id="PF01381"/>
    </source>
</evidence>
<evidence type="ECO:0000313" key="3">
    <source>
        <dbReference type="Proteomes" id="UP001056648"/>
    </source>
</evidence>
<gene>
    <name evidence="2" type="ORF">NDR89_20075</name>
</gene>
<keyword evidence="3" id="KW-1185">Reference proteome</keyword>
<dbReference type="RefSeq" id="WP_252252672.1">
    <property type="nucleotide sequence ID" value="NZ_CP098736.1"/>
</dbReference>
<name>A0ABY4VT19_9BURK</name>
<dbReference type="SUPFAM" id="SSF47413">
    <property type="entry name" value="lambda repressor-like DNA-binding domains"/>
    <property type="match status" value="1"/>
</dbReference>
<sequence length="73" mass="7865">MHLGSYLKQRGLTQAEFAAMFDPPVTQGLVSQWLRGESRMTLDQALQTLRITDGAVAPEDCAALYAHAGCAAN</sequence>
<proteinExistence type="predicted"/>
<reference evidence="2" key="1">
    <citation type="submission" date="2022-06" db="EMBL/GenBank/DDBJ databases">
        <title>Complete genome sequence and characterization of Cupriavidus gilardii QJ1 isolated from contaminating cells.</title>
        <authorList>
            <person name="Qi J."/>
        </authorList>
    </citation>
    <scope>NUCLEOTIDE SEQUENCE</scope>
    <source>
        <strain evidence="2">QJ1</strain>
    </source>
</reference>
<dbReference type="Pfam" id="PF01381">
    <property type="entry name" value="HTH_3"/>
    <property type="match status" value="1"/>
</dbReference>
<dbReference type="Proteomes" id="UP001056648">
    <property type="component" value="Chromosome 2"/>
</dbReference>
<protein>
    <submittedName>
        <fullName evidence="2">Helix-turn-helix domain-containing protein</fullName>
    </submittedName>
</protein>
<dbReference type="Gene3D" id="1.10.260.40">
    <property type="entry name" value="lambda repressor-like DNA-binding domains"/>
    <property type="match status" value="1"/>
</dbReference>
<dbReference type="InterPro" id="IPR001387">
    <property type="entry name" value="Cro/C1-type_HTH"/>
</dbReference>
<dbReference type="InterPro" id="IPR010982">
    <property type="entry name" value="Lambda_DNA-bd_dom_sf"/>
</dbReference>
<feature type="domain" description="HTH cro/C1-type" evidence="1">
    <location>
        <begin position="6"/>
        <end position="44"/>
    </location>
</feature>
<accession>A0ABY4VT19</accession>